<sequence>MKRQIEMIRNELGVKIIENESLDAKGYYVADLNLIVIKSALTEWEKNKTLLHELGYACEHHNNKALYNLTFTIHSKMEYEANKYMIRKLLKHYMENSSATLSEFNYMTFMEIYEIEQHYEEYVKELVLHYVATGRYFKTICKRKYID</sequence>
<protein>
    <recommendedName>
        <fullName evidence="1">IrrE N-terminal-like domain-containing protein</fullName>
    </recommendedName>
</protein>
<name>A0A242BLK7_ENTFC</name>
<organism evidence="2 3">
    <name type="scientific">Enterococcus faecium</name>
    <name type="common">Streptococcus faecium</name>
    <dbReference type="NCBI Taxonomy" id="1352"/>
    <lineage>
        <taxon>Bacteria</taxon>
        <taxon>Bacillati</taxon>
        <taxon>Bacillota</taxon>
        <taxon>Bacilli</taxon>
        <taxon>Lactobacillales</taxon>
        <taxon>Enterococcaceae</taxon>
        <taxon>Enterococcus</taxon>
    </lineage>
</organism>
<evidence type="ECO:0000259" key="1">
    <source>
        <dbReference type="Pfam" id="PF06114"/>
    </source>
</evidence>
<dbReference type="Gene3D" id="1.10.10.2910">
    <property type="match status" value="1"/>
</dbReference>
<feature type="domain" description="IrrE N-terminal-like" evidence="1">
    <location>
        <begin position="10"/>
        <end position="84"/>
    </location>
</feature>
<dbReference type="AlphaFoldDB" id="A0A242BLK7"/>
<evidence type="ECO:0000313" key="3">
    <source>
        <dbReference type="Proteomes" id="UP000194885"/>
    </source>
</evidence>
<proteinExistence type="predicted"/>
<comment type="caution">
    <text evidence="2">The sequence shown here is derived from an EMBL/GenBank/DDBJ whole genome shotgun (WGS) entry which is preliminary data.</text>
</comment>
<dbReference type="EMBL" id="NGKW01000001">
    <property type="protein sequence ID" value="OTN96259.1"/>
    <property type="molecule type" value="Genomic_DNA"/>
</dbReference>
<dbReference type="RefSeq" id="WP_256925873.1">
    <property type="nucleotide sequence ID" value="NZ_NGKW01000001.1"/>
</dbReference>
<dbReference type="Proteomes" id="UP000194885">
    <property type="component" value="Unassembled WGS sequence"/>
</dbReference>
<gene>
    <name evidence="2" type="ORF">A5810_000594</name>
</gene>
<reference evidence="2 3" key="1">
    <citation type="submission" date="2017-05" db="EMBL/GenBank/DDBJ databases">
        <title>The Genome Sequence of Enterococcus faecium 7H8_DIV0219.</title>
        <authorList>
            <consortium name="The Broad Institute Genomics Platform"/>
            <consortium name="The Broad Institute Genomic Center for Infectious Diseases"/>
            <person name="Earl A."/>
            <person name="Manson A."/>
            <person name="Schwartman J."/>
            <person name="Gilmore M."/>
            <person name="Abouelleil A."/>
            <person name="Cao P."/>
            <person name="Chapman S."/>
            <person name="Cusick C."/>
            <person name="Shea T."/>
            <person name="Young S."/>
            <person name="Neafsey D."/>
            <person name="Nusbaum C."/>
            <person name="Birren B."/>
        </authorList>
    </citation>
    <scope>NUCLEOTIDE SEQUENCE [LARGE SCALE GENOMIC DNA]</scope>
    <source>
        <strain evidence="2 3">7H8_DIV0219</strain>
    </source>
</reference>
<dbReference type="InterPro" id="IPR010359">
    <property type="entry name" value="IrrE_HExxH"/>
</dbReference>
<evidence type="ECO:0000313" key="2">
    <source>
        <dbReference type="EMBL" id="OTN96259.1"/>
    </source>
</evidence>
<accession>A0A242BLK7</accession>
<dbReference type="Pfam" id="PF06114">
    <property type="entry name" value="Peptidase_M78"/>
    <property type="match status" value="1"/>
</dbReference>